<dbReference type="Proteomes" id="UP000308549">
    <property type="component" value="Unassembled WGS sequence"/>
</dbReference>
<dbReference type="Gene3D" id="3.90.550.10">
    <property type="entry name" value="Spore Coat Polysaccharide Biosynthesis Protein SpsA, Chain A"/>
    <property type="match status" value="1"/>
</dbReference>
<feature type="transmembrane region" description="Helical" evidence="2">
    <location>
        <begin position="771"/>
        <end position="791"/>
    </location>
</feature>
<dbReference type="InterPro" id="IPR029044">
    <property type="entry name" value="Nucleotide-diphossugar_trans"/>
</dbReference>
<keyword evidence="2" id="KW-0472">Membrane</keyword>
<keyword evidence="6" id="KW-1185">Reference proteome</keyword>
<evidence type="ECO:0000259" key="3">
    <source>
        <dbReference type="Pfam" id="PF13632"/>
    </source>
</evidence>
<feature type="transmembrane region" description="Helical" evidence="2">
    <location>
        <begin position="856"/>
        <end position="876"/>
    </location>
</feature>
<dbReference type="AlphaFoldDB" id="A0A4U0TYH5"/>
<sequence length="885" mass="99777">MGLKNYFKAGKGSDKSVEHATPEMTQEHELSEKPQVSPYGSAGGSGYSTPGGRPGSITPSTKSRPSTYMDEIKHEVMVNYLFQQQCSIMWIGDGSGETEGILMRKQRANYLACPPDLIHSPFAAGIMALNAPCAMTINSRVIKTYLSWAPGAVDVPLKNGLRVQVLPTMHELFRARKAQSAAFIASEGLLVVWDDDAKNLIPHGKAIESELMDLVWRTGDEALEEEEENNEKTLKPPRVTAQEIDEETGEYRSDSRPTHLQNTVLVAITLIIVTVLLGLGWRSIATEVKGDGNYLRIAFVLLTPIQMFFTLFFAQVVVGCVAQLIGPIKQVKENSRFYSGMLPVRLTSRPLPHVTIQCPVYKEGLVGVIQPTVRSLKKAIATYELQGGSANIFYNDDGLQLISEEERQARIDYYADHSIGWTARPKHNSDGFVRRGKFKKASNMNYGLMLTNAVEDKLLEVERHEEWTQTEEAQEYERCLREVLEENPRAWADGNIRVGDYILLIDSDTRVPEDCLLDCVSEMEMSHEVGIMQFSSGVMQVVGDFFENGITFFTNLIYTAIKYTVANGDVAPFVGHNAILRWSAIQQIGSFDGLDNYEKFWSEAHVSEDFEMSLKLQCEGFIIRLAAWAGEGFKEGVSLTVYDELARWEKYAYGCNELLFHPIRTWLWKGPFTPLFRKFLISNIRLTSKITILSYIGTYYAIGAAWILTVANYFAIGWYNGYLDKYYIDSWKVWISIVIVFNGLGNFGLATMRYRIGERGWFSSLLENFKWTPMFAIFLGGLSLHVSQALLSHMFEIDMTWGSTSKEAEETNFWKEIPKTLKAFKYSIGFATFFIVGMIVLAVADFIPYSWNIKSFIAILPLSTVCASHLLLPFALNPGMMQFTF</sequence>
<accession>A0A4U0TYH5</accession>
<organism evidence="5 6">
    <name type="scientific">Salinomyces thailandicus</name>
    <dbReference type="NCBI Taxonomy" id="706561"/>
    <lineage>
        <taxon>Eukaryota</taxon>
        <taxon>Fungi</taxon>
        <taxon>Dikarya</taxon>
        <taxon>Ascomycota</taxon>
        <taxon>Pezizomycotina</taxon>
        <taxon>Dothideomycetes</taxon>
        <taxon>Dothideomycetidae</taxon>
        <taxon>Mycosphaerellales</taxon>
        <taxon>Teratosphaeriaceae</taxon>
        <taxon>Salinomyces</taxon>
    </lineage>
</organism>
<evidence type="ECO:0000259" key="4">
    <source>
        <dbReference type="Pfam" id="PF25550"/>
    </source>
</evidence>
<dbReference type="SUPFAM" id="SSF53448">
    <property type="entry name" value="Nucleotide-diphospho-sugar transferases"/>
    <property type="match status" value="1"/>
</dbReference>
<dbReference type="PANTHER" id="PTHR35408:SF3">
    <property type="entry name" value="GLYCOSYLTRANSFERASE 2-LIKE DOMAIN-CONTAINING PROTEIN"/>
    <property type="match status" value="1"/>
</dbReference>
<feature type="transmembrane region" description="Helical" evidence="2">
    <location>
        <begin position="264"/>
        <end position="285"/>
    </location>
</feature>
<feature type="transmembrane region" description="Helical" evidence="2">
    <location>
        <begin position="823"/>
        <end position="844"/>
    </location>
</feature>
<evidence type="ECO:0000313" key="6">
    <source>
        <dbReference type="Proteomes" id="UP000308549"/>
    </source>
</evidence>
<dbReference type="Pfam" id="PF25550">
    <property type="entry name" value="DUF7928"/>
    <property type="match status" value="1"/>
</dbReference>
<feature type="domain" description="Glycosyltransferase 2-like" evidence="3">
    <location>
        <begin position="501"/>
        <end position="713"/>
    </location>
</feature>
<gene>
    <name evidence="5" type="ORF">B0A50_04394</name>
</gene>
<dbReference type="EMBL" id="NAJL01000022">
    <property type="protein sequence ID" value="TKA27563.1"/>
    <property type="molecule type" value="Genomic_DNA"/>
</dbReference>
<evidence type="ECO:0000313" key="5">
    <source>
        <dbReference type="EMBL" id="TKA27563.1"/>
    </source>
</evidence>
<name>A0A4U0TYH5_9PEZI</name>
<protein>
    <submittedName>
        <fullName evidence="5">Uncharacterized protein</fullName>
    </submittedName>
</protein>
<dbReference type="Pfam" id="PF13632">
    <property type="entry name" value="Glyco_trans_2_3"/>
    <property type="match status" value="1"/>
</dbReference>
<evidence type="ECO:0000256" key="1">
    <source>
        <dbReference type="SAM" id="MobiDB-lite"/>
    </source>
</evidence>
<comment type="caution">
    <text evidence="5">The sequence shown here is derived from an EMBL/GenBank/DDBJ whole genome shotgun (WGS) entry which is preliminary data.</text>
</comment>
<keyword evidence="2" id="KW-1133">Transmembrane helix</keyword>
<dbReference type="OrthoDB" id="38531at2759"/>
<feature type="compositionally biased region" description="Polar residues" evidence="1">
    <location>
        <begin position="57"/>
        <end position="66"/>
    </location>
</feature>
<feature type="compositionally biased region" description="Basic and acidic residues" evidence="1">
    <location>
        <begin position="11"/>
        <end position="32"/>
    </location>
</feature>
<dbReference type="InterPro" id="IPR057688">
    <property type="entry name" value="DUF7928"/>
</dbReference>
<reference evidence="5 6" key="1">
    <citation type="submission" date="2017-03" db="EMBL/GenBank/DDBJ databases">
        <title>Genomes of endolithic fungi from Antarctica.</title>
        <authorList>
            <person name="Coleine C."/>
            <person name="Masonjones S."/>
            <person name="Stajich J.E."/>
        </authorList>
    </citation>
    <scope>NUCLEOTIDE SEQUENCE [LARGE SCALE GENOMIC DNA]</scope>
    <source>
        <strain evidence="5 6">CCFEE 6315</strain>
    </source>
</reference>
<feature type="transmembrane region" description="Helical" evidence="2">
    <location>
        <begin position="305"/>
        <end position="326"/>
    </location>
</feature>
<feature type="domain" description="DUF7928" evidence="4">
    <location>
        <begin position="72"/>
        <end position="226"/>
    </location>
</feature>
<feature type="region of interest" description="Disordered" evidence="1">
    <location>
        <begin position="1"/>
        <end position="66"/>
    </location>
</feature>
<dbReference type="PANTHER" id="PTHR35408">
    <property type="entry name" value="CHROMOSOME 15, WHOLE GENOME SHOTGUN SEQUENCE"/>
    <property type="match status" value="1"/>
</dbReference>
<evidence type="ECO:0000256" key="2">
    <source>
        <dbReference type="SAM" id="Phobius"/>
    </source>
</evidence>
<proteinExistence type="predicted"/>
<dbReference type="InterPro" id="IPR001173">
    <property type="entry name" value="Glyco_trans_2-like"/>
</dbReference>
<feature type="transmembrane region" description="Helical" evidence="2">
    <location>
        <begin position="731"/>
        <end position="750"/>
    </location>
</feature>
<feature type="transmembrane region" description="Helical" evidence="2">
    <location>
        <begin position="692"/>
        <end position="719"/>
    </location>
</feature>
<keyword evidence="2" id="KW-0812">Transmembrane</keyword>